<dbReference type="Gene3D" id="3.50.50.60">
    <property type="entry name" value="FAD/NAD(P)-binding domain"/>
    <property type="match status" value="2"/>
</dbReference>
<gene>
    <name evidence="7" type="ORF">HF526_21535</name>
</gene>
<dbReference type="InterPro" id="IPR050446">
    <property type="entry name" value="FAD-oxidoreductase/Apoptosis"/>
</dbReference>
<comment type="cofactor">
    <cofactor evidence="1">
        <name>FAD</name>
        <dbReference type="ChEBI" id="CHEBI:57692"/>
    </cofactor>
</comment>
<dbReference type="PRINTS" id="PR00368">
    <property type="entry name" value="FADPNR"/>
</dbReference>
<evidence type="ECO:0000256" key="4">
    <source>
        <dbReference type="ARBA" id="ARBA00023002"/>
    </source>
</evidence>
<dbReference type="InterPro" id="IPR036188">
    <property type="entry name" value="FAD/NAD-bd_sf"/>
</dbReference>
<reference evidence="7 8" key="1">
    <citation type="submission" date="2020-04" db="EMBL/GenBank/DDBJ databases">
        <authorList>
            <person name="Klaysubun C."/>
            <person name="Duangmal K."/>
            <person name="Lipun K."/>
        </authorList>
    </citation>
    <scope>NUCLEOTIDE SEQUENCE [LARGE SCALE GENOMIC DNA]</scope>
    <source>
        <strain evidence="7 8">K10HN5</strain>
    </source>
</reference>
<keyword evidence="4" id="KW-0560">Oxidoreductase</keyword>
<name>A0ABX1SE75_9PSEU</name>
<evidence type="ECO:0000259" key="6">
    <source>
        <dbReference type="Pfam" id="PF14759"/>
    </source>
</evidence>
<keyword evidence="2" id="KW-0285">Flavoprotein</keyword>
<evidence type="ECO:0000313" key="8">
    <source>
        <dbReference type="Proteomes" id="UP000820669"/>
    </source>
</evidence>
<dbReference type="PANTHER" id="PTHR43557:SF2">
    <property type="entry name" value="RIESKE DOMAIN-CONTAINING PROTEIN-RELATED"/>
    <property type="match status" value="1"/>
</dbReference>
<dbReference type="SUPFAM" id="SSF51905">
    <property type="entry name" value="FAD/NAD(P)-binding domain"/>
    <property type="match status" value="1"/>
</dbReference>
<evidence type="ECO:0000259" key="5">
    <source>
        <dbReference type="Pfam" id="PF07992"/>
    </source>
</evidence>
<keyword evidence="3" id="KW-0274">FAD</keyword>
<dbReference type="Pfam" id="PF14759">
    <property type="entry name" value="Reductase_C"/>
    <property type="match status" value="1"/>
</dbReference>
<dbReference type="Pfam" id="PF07992">
    <property type="entry name" value="Pyr_redox_2"/>
    <property type="match status" value="1"/>
</dbReference>
<evidence type="ECO:0000256" key="2">
    <source>
        <dbReference type="ARBA" id="ARBA00022630"/>
    </source>
</evidence>
<organism evidence="7 8">
    <name type="scientific">Pseudonocardia acidicola</name>
    <dbReference type="NCBI Taxonomy" id="2724939"/>
    <lineage>
        <taxon>Bacteria</taxon>
        <taxon>Bacillati</taxon>
        <taxon>Actinomycetota</taxon>
        <taxon>Actinomycetes</taxon>
        <taxon>Pseudonocardiales</taxon>
        <taxon>Pseudonocardiaceae</taxon>
        <taxon>Pseudonocardia</taxon>
    </lineage>
</organism>
<keyword evidence="8" id="KW-1185">Reference proteome</keyword>
<evidence type="ECO:0000256" key="3">
    <source>
        <dbReference type="ARBA" id="ARBA00022827"/>
    </source>
</evidence>
<dbReference type="Gene3D" id="3.30.390.30">
    <property type="match status" value="1"/>
</dbReference>
<feature type="domain" description="Reductase C-terminal" evidence="6">
    <location>
        <begin position="320"/>
        <end position="389"/>
    </location>
</feature>
<protein>
    <submittedName>
        <fullName evidence="7">FAD-dependent oxidoreductase</fullName>
    </submittedName>
</protein>
<evidence type="ECO:0000256" key="1">
    <source>
        <dbReference type="ARBA" id="ARBA00001974"/>
    </source>
</evidence>
<feature type="domain" description="FAD/NAD(P)-binding" evidence="5">
    <location>
        <begin position="6"/>
        <end position="299"/>
    </location>
</feature>
<comment type="caution">
    <text evidence="7">The sequence shown here is derived from an EMBL/GenBank/DDBJ whole genome shotgun (WGS) entry which is preliminary data.</text>
</comment>
<dbReference type="EMBL" id="JAAXLA010000044">
    <property type="protein sequence ID" value="NMH99879.1"/>
    <property type="molecule type" value="Genomic_DNA"/>
</dbReference>
<sequence length="410" mass="43180">MSGPTTLVVGSSIGGVRTAQALRAAGYAGEVVLIGEEQRLPYDKPPLSKAVLAGAEAGIALLTDDAAREAGLRLLLGRRAERLDVAASELELDGGERLGFDDLVVATGASARPAPWGTGPGVHVLRTLDDACAVREDLLAGGHLVVVGGGFVGAEVAATARTLGLQVSMVDPVEVPMSRLLGIEVGRIITGLHERHGVATYFGAGVADIAGERGALRVTLTDGRVIEASTVVVGIGATPNDGWLASSGLLVEDGLVCDEHCRALDEPRVHAVGDVARWWHPRHGARVRVEHWTNAVEQAALVAHNIVHPDDLRAYAPVEYVWSDQYDWKIQIAGRTGTAHHEIIGDPTTDPRFAVLYTDAGDSALSGLVTVNWPRALVAGRKALAAGAGLAELRSRLHEQPRRRRPAPPP</sequence>
<proteinExistence type="predicted"/>
<dbReference type="SUPFAM" id="SSF55424">
    <property type="entry name" value="FAD/NAD-linked reductases, dimerisation (C-terminal) domain"/>
    <property type="match status" value="1"/>
</dbReference>
<dbReference type="InterPro" id="IPR016156">
    <property type="entry name" value="FAD/NAD-linked_Rdtase_dimer_sf"/>
</dbReference>
<dbReference type="Proteomes" id="UP000820669">
    <property type="component" value="Unassembled WGS sequence"/>
</dbReference>
<dbReference type="InterPro" id="IPR023753">
    <property type="entry name" value="FAD/NAD-binding_dom"/>
</dbReference>
<evidence type="ECO:0000313" key="7">
    <source>
        <dbReference type="EMBL" id="NMH99879.1"/>
    </source>
</evidence>
<dbReference type="RefSeq" id="WP_169383363.1">
    <property type="nucleotide sequence ID" value="NZ_JAAXLA010000044.1"/>
</dbReference>
<accession>A0ABX1SE75</accession>
<dbReference type="PANTHER" id="PTHR43557">
    <property type="entry name" value="APOPTOSIS-INDUCING FACTOR 1"/>
    <property type="match status" value="1"/>
</dbReference>
<dbReference type="InterPro" id="IPR028202">
    <property type="entry name" value="Reductase_C"/>
</dbReference>